<gene>
    <name evidence="8" type="ORF">HH308_26345</name>
</gene>
<feature type="transmembrane region" description="Helical" evidence="6">
    <location>
        <begin position="216"/>
        <end position="236"/>
    </location>
</feature>
<dbReference type="Proteomes" id="UP000550729">
    <property type="component" value="Unassembled WGS sequence"/>
</dbReference>
<keyword evidence="5 6" id="KW-0472">Membrane</keyword>
<evidence type="ECO:0000256" key="1">
    <source>
        <dbReference type="ARBA" id="ARBA00004651"/>
    </source>
</evidence>
<dbReference type="RefSeq" id="WP_170197251.1">
    <property type="nucleotide sequence ID" value="NZ_JABBNB010000040.1"/>
</dbReference>
<reference evidence="8 9" key="1">
    <citation type="submission" date="2020-04" db="EMBL/GenBank/DDBJ databases">
        <title>Gordonia sp. nov. TBRC 11910.</title>
        <authorList>
            <person name="Suriyachadkun C."/>
        </authorList>
    </citation>
    <scope>NUCLEOTIDE SEQUENCE [LARGE SCALE GENOMIC DNA]</scope>
    <source>
        <strain evidence="8 9">TBRC 11910</strain>
    </source>
</reference>
<evidence type="ECO:0000256" key="6">
    <source>
        <dbReference type="SAM" id="Phobius"/>
    </source>
</evidence>
<feature type="transmembrane region" description="Helical" evidence="6">
    <location>
        <begin position="110"/>
        <end position="128"/>
    </location>
</feature>
<feature type="transmembrane region" description="Helical" evidence="6">
    <location>
        <begin position="135"/>
        <end position="153"/>
    </location>
</feature>
<feature type="transmembrane region" description="Helical" evidence="6">
    <location>
        <begin position="173"/>
        <end position="195"/>
    </location>
</feature>
<feature type="transmembrane region" description="Helical" evidence="6">
    <location>
        <begin position="256"/>
        <end position="281"/>
    </location>
</feature>
<keyword evidence="2" id="KW-1003">Cell membrane</keyword>
<dbReference type="InterPro" id="IPR032694">
    <property type="entry name" value="CopC/D"/>
</dbReference>
<protein>
    <submittedName>
        <fullName evidence="8">CopD family protein</fullName>
    </submittedName>
</protein>
<comment type="caution">
    <text evidence="8">The sequence shown here is derived from an EMBL/GenBank/DDBJ whole genome shotgun (WGS) entry which is preliminary data.</text>
</comment>
<feature type="domain" description="Copper resistance protein D" evidence="7">
    <location>
        <begin position="212"/>
        <end position="319"/>
    </location>
</feature>
<proteinExistence type="predicted"/>
<keyword evidence="4 6" id="KW-1133">Transmembrane helix</keyword>
<dbReference type="PANTHER" id="PTHR34820:SF4">
    <property type="entry name" value="INNER MEMBRANE PROTEIN YEBZ"/>
    <property type="match status" value="1"/>
</dbReference>
<sequence>MSWNILAAGPQPPAPPTVGTALIWSVYFAALALAVGLGLTVGVLAPDGPLARRARRLAVPIAVVVAVTAVLALAELASTRQGTSLWSGLAPSTLQDFFIAPHGPGKPTGLTLAQMMAYLLLVAALIAWRVTSARGMALIVLALGVTTVVIPQLPVGPLLAQRVATGTMTALHFTAVVLWIGGLLILAILGILGRWDAGVADDDAIAADWAGVWGRFSNVALCSVGVLIVTGTWMAWTHVGSPAQLFTTHYGRLLLAKLVVVMLLVCAGAYNTRVLLPRLAAARAADDRRAVWRLAVEHFPKVVAVEAVLGLTVLVIVPFLSGSARMQGGSKPARSFDLTVFGTGALLTALVAATLVAGTRVAVVRRGPERELTVTPR</sequence>
<keyword evidence="3 6" id="KW-0812">Transmembrane</keyword>
<dbReference type="PANTHER" id="PTHR34820">
    <property type="entry name" value="INNER MEMBRANE PROTEIN YEBZ"/>
    <property type="match status" value="1"/>
</dbReference>
<feature type="transmembrane region" description="Helical" evidence="6">
    <location>
        <begin position="57"/>
        <end position="77"/>
    </location>
</feature>
<dbReference type="InterPro" id="IPR008457">
    <property type="entry name" value="Cu-R_CopD_dom"/>
</dbReference>
<dbReference type="EMBL" id="JABBNB010000040">
    <property type="protein sequence ID" value="NMO04748.1"/>
    <property type="molecule type" value="Genomic_DNA"/>
</dbReference>
<feature type="transmembrane region" description="Helical" evidence="6">
    <location>
        <begin position="22"/>
        <end position="45"/>
    </location>
</feature>
<evidence type="ECO:0000256" key="4">
    <source>
        <dbReference type="ARBA" id="ARBA00022989"/>
    </source>
</evidence>
<feature type="transmembrane region" description="Helical" evidence="6">
    <location>
        <begin position="340"/>
        <end position="363"/>
    </location>
</feature>
<feature type="transmembrane region" description="Helical" evidence="6">
    <location>
        <begin position="302"/>
        <end position="320"/>
    </location>
</feature>
<accession>A0A848LAZ3</accession>
<name>A0A848LAZ3_9ACTN</name>
<dbReference type="AlphaFoldDB" id="A0A848LAZ3"/>
<dbReference type="GO" id="GO:0005886">
    <property type="term" value="C:plasma membrane"/>
    <property type="evidence" value="ECO:0007669"/>
    <property type="project" value="UniProtKB-SubCell"/>
</dbReference>
<organism evidence="8 9">
    <name type="scientific">Gordonia asplenii</name>
    <dbReference type="NCBI Taxonomy" id="2725283"/>
    <lineage>
        <taxon>Bacteria</taxon>
        <taxon>Bacillati</taxon>
        <taxon>Actinomycetota</taxon>
        <taxon>Actinomycetes</taxon>
        <taxon>Mycobacteriales</taxon>
        <taxon>Gordoniaceae</taxon>
        <taxon>Gordonia</taxon>
    </lineage>
</organism>
<dbReference type="Pfam" id="PF05425">
    <property type="entry name" value="CopD"/>
    <property type="match status" value="1"/>
</dbReference>
<dbReference type="GO" id="GO:0006825">
    <property type="term" value="P:copper ion transport"/>
    <property type="evidence" value="ECO:0007669"/>
    <property type="project" value="InterPro"/>
</dbReference>
<keyword evidence="9" id="KW-1185">Reference proteome</keyword>
<comment type="subcellular location">
    <subcellularLocation>
        <location evidence="1">Cell membrane</location>
        <topology evidence="1">Multi-pass membrane protein</topology>
    </subcellularLocation>
</comment>
<evidence type="ECO:0000313" key="8">
    <source>
        <dbReference type="EMBL" id="NMO04748.1"/>
    </source>
</evidence>
<evidence type="ECO:0000256" key="2">
    <source>
        <dbReference type="ARBA" id="ARBA00022475"/>
    </source>
</evidence>
<evidence type="ECO:0000256" key="5">
    <source>
        <dbReference type="ARBA" id="ARBA00023136"/>
    </source>
</evidence>
<evidence type="ECO:0000313" key="9">
    <source>
        <dbReference type="Proteomes" id="UP000550729"/>
    </source>
</evidence>
<evidence type="ECO:0000259" key="7">
    <source>
        <dbReference type="Pfam" id="PF05425"/>
    </source>
</evidence>
<evidence type="ECO:0000256" key="3">
    <source>
        <dbReference type="ARBA" id="ARBA00022692"/>
    </source>
</evidence>